<dbReference type="Proteomes" id="UP000765509">
    <property type="component" value="Unassembled WGS sequence"/>
</dbReference>
<sequence length="484" mass="56435">MQVESALTLINYYGLAWLLIALPRGNGVPVRLCEEPALQLKAPSQLQSYTSNELSAFGKKPKLDLAHSGHFQQPHDTSVINGIELQQDRSFLASEVIEEHTKKRTWRGERRQKNVCFRGDPHSWKLLLEEKISNENPFLALEDASSDYFAPGSDGGNKRRYLKLDDFMRMRFDKLENASEEKLRFQKFLSQHSNTDEGSLPNAYRMQDLYMEFQKFKSQMRAPTPEAPHSQGMEIIVPQNQYAKDKRSMMKMLAAMAEQDFFPLKRLDSQMARQSHSHSLKLKEFTILLRRRLGDPPQACEDFLVWLEVKHINSLGKLSEEDQFLVSELFQNYVAWLTEHKSETTYEILAQYTPQQLAQKLTKAYTSLYLDEVLELMKIPPLEQKYFANSLLSKGKTNEEYMPGVPWHKDDVEKRYAVWKNSVKPPPFYAEELFHYAQDIWKSCKTQLQELRSRALNKGKSVNAIFRTWWRGILNKFQSFKGKN</sequence>
<keyword evidence="3" id="KW-1185">Reference proteome</keyword>
<dbReference type="AlphaFoldDB" id="A0A9Q3DQE3"/>
<reference evidence="2" key="1">
    <citation type="submission" date="2021-03" db="EMBL/GenBank/DDBJ databases">
        <title>Draft genome sequence of rust myrtle Austropuccinia psidii MF-1, a brazilian biotype.</title>
        <authorList>
            <person name="Quecine M.C."/>
            <person name="Pachon D.M.R."/>
            <person name="Bonatelli M.L."/>
            <person name="Correr F.H."/>
            <person name="Franceschini L.M."/>
            <person name="Leite T.F."/>
            <person name="Margarido G.R.A."/>
            <person name="Almeida C.A."/>
            <person name="Ferrarezi J.A."/>
            <person name="Labate C.A."/>
        </authorList>
    </citation>
    <scope>NUCLEOTIDE SEQUENCE</scope>
    <source>
        <strain evidence="2">MF-1</strain>
    </source>
</reference>
<accession>A0A9Q3DQE3</accession>
<feature type="signal peptide" evidence="1">
    <location>
        <begin position="1"/>
        <end position="27"/>
    </location>
</feature>
<comment type="caution">
    <text evidence="2">The sequence shown here is derived from an EMBL/GenBank/DDBJ whole genome shotgun (WGS) entry which is preliminary data.</text>
</comment>
<dbReference type="EMBL" id="AVOT02019749">
    <property type="protein sequence ID" value="MBW0507499.1"/>
    <property type="molecule type" value="Genomic_DNA"/>
</dbReference>
<keyword evidence="1" id="KW-0732">Signal</keyword>
<protein>
    <submittedName>
        <fullName evidence="2">Uncharacterized protein</fullName>
    </submittedName>
</protein>
<evidence type="ECO:0000313" key="3">
    <source>
        <dbReference type="Proteomes" id="UP000765509"/>
    </source>
</evidence>
<feature type="chain" id="PRO_5040211601" evidence="1">
    <location>
        <begin position="28"/>
        <end position="484"/>
    </location>
</feature>
<evidence type="ECO:0000256" key="1">
    <source>
        <dbReference type="SAM" id="SignalP"/>
    </source>
</evidence>
<evidence type="ECO:0000313" key="2">
    <source>
        <dbReference type="EMBL" id="MBW0507499.1"/>
    </source>
</evidence>
<organism evidence="2 3">
    <name type="scientific">Austropuccinia psidii MF-1</name>
    <dbReference type="NCBI Taxonomy" id="1389203"/>
    <lineage>
        <taxon>Eukaryota</taxon>
        <taxon>Fungi</taxon>
        <taxon>Dikarya</taxon>
        <taxon>Basidiomycota</taxon>
        <taxon>Pucciniomycotina</taxon>
        <taxon>Pucciniomycetes</taxon>
        <taxon>Pucciniales</taxon>
        <taxon>Sphaerophragmiaceae</taxon>
        <taxon>Austropuccinia</taxon>
    </lineage>
</organism>
<name>A0A9Q3DQE3_9BASI</name>
<gene>
    <name evidence="2" type="ORF">O181_047214</name>
</gene>
<proteinExistence type="predicted"/>